<dbReference type="KEGG" id="wna:KA717_33390"/>
<reference evidence="2" key="1">
    <citation type="submission" date="2021-04" db="EMBL/GenBank/DDBJ databases">
        <title>Genome sequence of Woronichinia naegeliana from Washington state freshwater lake bloom.</title>
        <authorList>
            <person name="Dreher T.W."/>
        </authorList>
    </citation>
    <scope>NUCLEOTIDE SEQUENCE</scope>
    <source>
        <strain evidence="2">WA131</strain>
    </source>
</reference>
<dbReference type="EMBL" id="CP073041">
    <property type="protein sequence ID" value="UXE60396.1"/>
    <property type="molecule type" value="Genomic_DNA"/>
</dbReference>
<dbReference type="InterPro" id="IPR032877">
    <property type="entry name" value="Transposase_HTH"/>
</dbReference>
<dbReference type="EMBL" id="CP073041">
    <property type="protein sequence ID" value="UXE61144.1"/>
    <property type="molecule type" value="Genomic_DNA"/>
</dbReference>
<name>A0A977KWS8_9CYAN</name>
<dbReference type="Proteomes" id="UP001065613">
    <property type="component" value="Chromosome"/>
</dbReference>
<dbReference type="AlphaFoldDB" id="A0A977KWS8"/>
<dbReference type="KEGG" id="wna:KA717_38100"/>
<evidence type="ECO:0000313" key="2">
    <source>
        <dbReference type="EMBL" id="UXE60396.1"/>
    </source>
</evidence>
<feature type="domain" description="Transposase IS204/IS1001/IS1096/IS1165 helix-turn-helix" evidence="1">
    <location>
        <begin position="2"/>
        <end position="44"/>
    </location>
</feature>
<sequence length="55" mass="6654">MEARRKYTVRYEEYVYNRVNVSSVEQVSREEALSWDKVHGIYQRQCEKKKKIGKG</sequence>
<evidence type="ECO:0000313" key="3">
    <source>
        <dbReference type="EMBL" id="UXE61144.1"/>
    </source>
</evidence>
<gene>
    <name evidence="2" type="ORF">KA717_33390</name>
    <name evidence="3" type="ORF">KA717_38100</name>
</gene>
<accession>A0A977KWS8</accession>
<protein>
    <submittedName>
        <fullName evidence="2">Transposase family protein</fullName>
    </submittedName>
</protein>
<proteinExistence type="predicted"/>
<organism evidence="2">
    <name type="scientific">Woronichinia naegeliana WA131</name>
    <dbReference type="NCBI Taxonomy" id="2824559"/>
    <lineage>
        <taxon>Bacteria</taxon>
        <taxon>Bacillati</taxon>
        <taxon>Cyanobacteriota</taxon>
        <taxon>Cyanophyceae</taxon>
        <taxon>Synechococcales</taxon>
        <taxon>Coelosphaeriaceae</taxon>
        <taxon>Woronichinia</taxon>
    </lineage>
</organism>
<evidence type="ECO:0000259" key="1">
    <source>
        <dbReference type="Pfam" id="PF13542"/>
    </source>
</evidence>
<dbReference type="Pfam" id="PF13542">
    <property type="entry name" value="HTH_Tnp_ISL3"/>
    <property type="match status" value="1"/>
</dbReference>